<dbReference type="InterPro" id="IPR027443">
    <property type="entry name" value="IPNS-like_sf"/>
</dbReference>
<evidence type="ECO:0000256" key="2">
    <source>
        <dbReference type="RuleBase" id="RU003682"/>
    </source>
</evidence>
<proteinExistence type="inferred from homology"/>
<sequence>MATITSAAATTLRLASPNGLIARTVLPHSPRNATPLEAPMISLNNMFSADLEQRKEVARHIRSAATTTGVFYIKDHGMPESVINNAYQASLDFFRQDMATKIKAKAPGSNNFAGYFPPKAMMINPTEGYDVKEMIITRYDPRYDPCVDDPAAIPGYIAKGFRYQDMPWDGTSSVPQFKEAFIKYYQEGLKLTRALMRAFALSLDLEETYFDSKMRHPNINTNVNYYPAIEAPTGKAPSAFGSHTDFQVFTVLWQDHVGGLQVLNREGQWINIPPKPNTFVVNIADLMQRITNDVYISPVHRAHNWTGTERISMPLATGFGNHEEISVVPTCLGADGKAKYDTITVDEWVTRRLDTMIKLQSEAA</sequence>
<dbReference type="AlphaFoldDB" id="A0A8H6VHK6"/>
<evidence type="ECO:0000256" key="1">
    <source>
        <dbReference type="ARBA" id="ARBA00008056"/>
    </source>
</evidence>
<dbReference type="Proteomes" id="UP000660729">
    <property type="component" value="Unassembled WGS sequence"/>
</dbReference>
<gene>
    <name evidence="4" type="ORF">HII31_11679</name>
</gene>
<keyword evidence="2" id="KW-0408">Iron</keyword>
<reference evidence="4" key="1">
    <citation type="submission" date="2020-04" db="EMBL/GenBank/DDBJ databases">
        <title>Draft genome resource of the tomato pathogen Pseudocercospora fuligena.</title>
        <authorList>
            <person name="Zaccaron A."/>
        </authorList>
    </citation>
    <scope>NUCLEOTIDE SEQUENCE</scope>
    <source>
        <strain evidence="4">PF001</strain>
    </source>
</reference>
<dbReference type="InterPro" id="IPR044861">
    <property type="entry name" value="IPNS-like_FE2OG_OXY"/>
</dbReference>
<dbReference type="Gene3D" id="2.60.120.330">
    <property type="entry name" value="B-lactam Antibiotic, Isopenicillin N Synthase, Chain"/>
    <property type="match status" value="1"/>
</dbReference>
<dbReference type="InterPro" id="IPR005123">
    <property type="entry name" value="Oxoglu/Fe-dep_dioxygenase_dom"/>
</dbReference>
<dbReference type="InterPro" id="IPR026992">
    <property type="entry name" value="DIOX_N"/>
</dbReference>
<organism evidence="4 5">
    <name type="scientific">Pseudocercospora fuligena</name>
    <dbReference type="NCBI Taxonomy" id="685502"/>
    <lineage>
        <taxon>Eukaryota</taxon>
        <taxon>Fungi</taxon>
        <taxon>Dikarya</taxon>
        <taxon>Ascomycota</taxon>
        <taxon>Pezizomycotina</taxon>
        <taxon>Dothideomycetes</taxon>
        <taxon>Dothideomycetidae</taxon>
        <taxon>Mycosphaerellales</taxon>
        <taxon>Mycosphaerellaceae</taxon>
        <taxon>Pseudocercospora</taxon>
    </lineage>
</organism>
<dbReference type="OrthoDB" id="288590at2759"/>
<dbReference type="GO" id="GO:0016491">
    <property type="term" value="F:oxidoreductase activity"/>
    <property type="evidence" value="ECO:0007669"/>
    <property type="project" value="UniProtKB-KW"/>
</dbReference>
<comment type="caution">
    <text evidence="4">The sequence shown here is derived from an EMBL/GenBank/DDBJ whole genome shotgun (WGS) entry which is preliminary data.</text>
</comment>
<comment type="similarity">
    <text evidence="1 2">Belongs to the iron/ascorbate-dependent oxidoreductase family.</text>
</comment>
<keyword evidence="5" id="KW-1185">Reference proteome</keyword>
<dbReference type="Pfam" id="PF03171">
    <property type="entry name" value="2OG-FeII_Oxy"/>
    <property type="match status" value="1"/>
</dbReference>
<protein>
    <submittedName>
        <fullName evidence="4">2-oxoglutarate-Fe(II) type oxidoreductase hxnY</fullName>
    </submittedName>
</protein>
<dbReference type="GO" id="GO:0044283">
    <property type="term" value="P:small molecule biosynthetic process"/>
    <property type="evidence" value="ECO:0007669"/>
    <property type="project" value="UniProtKB-ARBA"/>
</dbReference>
<dbReference type="PANTHER" id="PTHR47990">
    <property type="entry name" value="2-OXOGLUTARATE (2OG) AND FE(II)-DEPENDENT OXYGENASE SUPERFAMILY PROTEIN-RELATED"/>
    <property type="match status" value="1"/>
</dbReference>
<accession>A0A8H6VHK6</accession>
<evidence type="ECO:0000259" key="3">
    <source>
        <dbReference type="PROSITE" id="PS51471"/>
    </source>
</evidence>
<feature type="domain" description="Fe2OG dioxygenase" evidence="3">
    <location>
        <begin position="216"/>
        <end position="322"/>
    </location>
</feature>
<dbReference type="PRINTS" id="PR00682">
    <property type="entry name" value="IPNSYNTHASE"/>
</dbReference>
<keyword evidence="2" id="KW-0560">Oxidoreductase</keyword>
<keyword evidence="2" id="KW-0479">Metal-binding</keyword>
<dbReference type="GO" id="GO:0046872">
    <property type="term" value="F:metal ion binding"/>
    <property type="evidence" value="ECO:0007669"/>
    <property type="project" value="UniProtKB-KW"/>
</dbReference>
<dbReference type="EMBL" id="JABCIY010000241">
    <property type="protein sequence ID" value="KAF7187070.1"/>
    <property type="molecule type" value="Genomic_DNA"/>
</dbReference>
<dbReference type="InterPro" id="IPR050231">
    <property type="entry name" value="Iron_ascorbate_oxido_reductase"/>
</dbReference>
<evidence type="ECO:0000313" key="5">
    <source>
        <dbReference type="Proteomes" id="UP000660729"/>
    </source>
</evidence>
<dbReference type="SUPFAM" id="SSF51197">
    <property type="entry name" value="Clavaminate synthase-like"/>
    <property type="match status" value="1"/>
</dbReference>
<name>A0A8H6VHK6_9PEZI</name>
<dbReference type="Pfam" id="PF14226">
    <property type="entry name" value="DIOX_N"/>
    <property type="match status" value="1"/>
</dbReference>
<dbReference type="PROSITE" id="PS51471">
    <property type="entry name" value="FE2OG_OXY"/>
    <property type="match status" value="1"/>
</dbReference>
<evidence type="ECO:0000313" key="4">
    <source>
        <dbReference type="EMBL" id="KAF7187070.1"/>
    </source>
</evidence>